<keyword evidence="2" id="KW-1185">Reference proteome</keyword>
<dbReference type="Proteomes" id="UP000019375">
    <property type="component" value="Unassembled WGS sequence"/>
</dbReference>
<gene>
    <name evidence="1" type="ORF">BN860_07976g</name>
</gene>
<dbReference type="OrthoDB" id="4036041at2759"/>
<dbReference type="EMBL" id="HG316454">
    <property type="protein sequence ID" value="CDF87508.1"/>
    <property type="molecule type" value="Genomic_DNA"/>
</dbReference>
<proteinExistence type="predicted"/>
<reference evidence="2" key="1">
    <citation type="journal article" date="2013" name="Genome Announc.">
        <title>Genome sequence of the food spoilage yeast Zygosaccharomyces bailii CLIB 213(T).</title>
        <authorList>
            <person name="Galeote V."/>
            <person name="Bigey F."/>
            <person name="Devillers H."/>
            <person name="Neuveglise C."/>
            <person name="Dequin S."/>
        </authorList>
    </citation>
    <scope>NUCLEOTIDE SEQUENCE [LARGE SCALE GENOMIC DNA]</scope>
    <source>
        <strain evidence="2">CLIB 213 / ATCC 58445 / CBS 680 / CCRC 21525 / NBRC 1098 / NCYC 1416 / NRRL Y-2227</strain>
    </source>
</reference>
<protein>
    <submittedName>
        <fullName evidence="1">BN860_07976g1_1</fullName>
    </submittedName>
</protein>
<evidence type="ECO:0000313" key="2">
    <source>
        <dbReference type="Proteomes" id="UP000019375"/>
    </source>
</evidence>
<sequence length="165" mass="19781">MSSKELLLQHVRERLISQNYSFEEFLQTIGQTYRSRHESEPEIDTVRDWYSKYEFQDEAALEVADDRIDKFLEQNREAELQELENMQLAESFPLEQVVNKLYQVDQMLDKRLTYMNEALKENVLQLERFDDLLDLANSTKVDENEDMKAVENLHDKLKIQKSEER</sequence>
<name>A0A8J2T452_ZYGB2</name>
<dbReference type="AlphaFoldDB" id="A0A8J2T452"/>
<organism evidence="1 2">
    <name type="scientific">Zygosaccharomyces bailii (strain CLIB 213 / ATCC 58445 / CBS 680 / BCRC 21525 / NBRC 1098 / NCYC 1416 / NRRL Y-2227)</name>
    <dbReference type="NCBI Taxonomy" id="1333698"/>
    <lineage>
        <taxon>Eukaryota</taxon>
        <taxon>Fungi</taxon>
        <taxon>Dikarya</taxon>
        <taxon>Ascomycota</taxon>
        <taxon>Saccharomycotina</taxon>
        <taxon>Saccharomycetes</taxon>
        <taxon>Saccharomycetales</taxon>
        <taxon>Saccharomycetaceae</taxon>
        <taxon>Zygosaccharomyces</taxon>
    </lineage>
</organism>
<accession>A0A8J2T452</accession>
<evidence type="ECO:0000313" key="1">
    <source>
        <dbReference type="EMBL" id="CDF87508.1"/>
    </source>
</evidence>